<keyword evidence="5 7" id="KW-0813">Transport</keyword>
<dbReference type="GO" id="GO:0043190">
    <property type="term" value="C:ATP-binding cassette (ABC) transporter complex"/>
    <property type="evidence" value="ECO:0007669"/>
    <property type="project" value="InterPro"/>
</dbReference>
<keyword evidence="6 7" id="KW-0592">Phosphate transport</keyword>
<evidence type="ECO:0000256" key="6">
    <source>
        <dbReference type="ARBA" id="ARBA00022592"/>
    </source>
</evidence>
<dbReference type="GO" id="GO:0042301">
    <property type="term" value="F:phosphate ion binding"/>
    <property type="evidence" value="ECO:0007669"/>
    <property type="project" value="InterPro"/>
</dbReference>
<organism evidence="10 11">
    <name type="scientific">Acidisphaera rubrifaciens HS-AP3</name>
    <dbReference type="NCBI Taxonomy" id="1231350"/>
    <lineage>
        <taxon>Bacteria</taxon>
        <taxon>Pseudomonadati</taxon>
        <taxon>Pseudomonadota</taxon>
        <taxon>Alphaproteobacteria</taxon>
        <taxon>Acetobacterales</taxon>
        <taxon>Acetobacteraceae</taxon>
        <taxon>Acidisphaera</taxon>
    </lineage>
</organism>
<feature type="signal peptide" evidence="8">
    <location>
        <begin position="1"/>
        <end position="27"/>
    </location>
</feature>
<dbReference type="EMBL" id="BANB01000072">
    <property type="protein sequence ID" value="GAN76188.1"/>
    <property type="molecule type" value="Genomic_DNA"/>
</dbReference>
<dbReference type="Proteomes" id="UP000032680">
    <property type="component" value="Unassembled WGS sequence"/>
</dbReference>
<dbReference type="InterPro" id="IPR024370">
    <property type="entry name" value="PBP_domain"/>
</dbReference>
<dbReference type="InterPro" id="IPR005673">
    <property type="entry name" value="ABC_phos-bd_PstS"/>
</dbReference>
<protein>
    <recommendedName>
        <fullName evidence="4 7">Phosphate-binding protein PstS</fullName>
    </recommendedName>
</protein>
<dbReference type="PANTHER" id="PTHR42996">
    <property type="entry name" value="PHOSPHATE-BINDING PROTEIN PSTS"/>
    <property type="match status" value="1"/>
</dbReference>
<feature type="domain" description="PBP" evidence="9">
    <location>
        <begin position="31"/>
        <end position="317"/>
    </location>
</feature>
<evidence type="ECO:0000256" key="4">
    <source>
        <dbReference type="ARBA" id="ARBA00021889"/>
    </source>
</evidence>
<evidence type="ECO:0000256" key="3">
    <source>
        <dbReference type="ARBA" id="ARBA00011529"/>
    </source>
</evidence>
<dbReference type="PIRSF" id="PIRSF002756">
    <property type="entry name" value="PstS"/>
    <property type="match status" value="1"/>
</dbReference>
<dbReference type="Pfam" id="PF12849">
    <property type="entry name" value="PBP_like_2"/>
    <property type="match status" value="1"/>
</dbReference>
<evidence type="ECO:0000256" key="1">
    <source>
        <dbReference type="ARBA" id="ARBA00002841"/>
    </source>
</evidence>
<dbReference type="OrthoDB" id="9801510at2"/>
<dbReference type="SUPFAM" id="SSF53850">
    <property type="entry name" value="Periplasmic binding protein-like II"/>
    <property type="match status" value="1"/>
</dbReference>
<dbReference type="CDD" id="cd13565">
    <property type="entry name" value="PBP2_PstS"/>
    <property type="match status" value="1"/>
</dbReference>
<dbReference type="AlphaFoldDB" id="A0A0D6P4S2"/>
<keyword evidence="8" id="KW-0732">Signal</keyword>
<dbReference type="RefSeq" id="WP_048859984.1">
    <property type="nucleotide sequence ID" value="NZ_BANB01000072.1"/>
</dbReference>
<name>A0A0D6P4S2_9PROT</name>
<dbReference type="NCBIfam" id="TIGR00975">
    <property type="entry name" value="3a0107s03"/>
    <property type="match status" value="1"/>
</dbReference>
<dbReference type="PANTHER" id="PTHR42996:SF1">
    <property type="entry name" value="PHOSPHATE-BINDING PROTEIN PSTS"/>
    <property type="match status" value="1"/>
</dbReference>
<sequence length="353" mass="36931">MTPRRPRAAAATLALALLAAHAPPARAADIVLHETGSTLLYPLFERWIPAYAAAHPGVAMTAAATGSGAGIEQALAGRVQIGASDAYMSDDQAASHPGVLNIPLAISALTVNYNLPGLGGTLRLDGPTLAGIYDGTVRMWDAPEIAAQNAGLHLPHQPIIPLRRADASGDTFVFTQFLDFSTKRWEDEVGYGTSVAWPAVDGARAADGNAGVLHLLAATPYAVAYLGISFHDAIDKAGLGTAPLKNQDGQYLLPTAATIAAAADGLDRRTPPDERLSLVYAPGAQSYPLINYEYAVVAAHQPDAATAAAVRQFLLWAIAVDGGNAPSFLDAVRFIALPDFIRAMSERQIAAIR</sequence>
<comment type="subunit">
    <text evidence="3 7">The complex is composed of two ATP-binding proteins (PstB), two transmembrane proteins (PstC and PstA) and a solute-binding protein (PstS).</text>
</comment>
<dbReference type="Gene3D" id="3.40.190.10">
    <property type="entry name" value="Periplasmic binding protein-like II"/>
    <property type="match status" value="2"/>
</dbReference>
<reference evidence="10 11" key="1">
    <citation type="submission" date="2012-11" db="EMBL/GenBank/DDBJ databases">
        <title>Whole genome sequence of Acidisphaera rubrifaciens HS-AP3.</title>
        <authorList>
            <person name="Azuma Y."/>
            <person name="Higashiura N."/>
            <person name="Hirakawa H."/>
            <person name="Matsushita K."/>
        </authorList>
    </citation>
    <scope>NUCLEOTIDE SEQUENCE [LARGE SCALE GENOMIC DNA]</scope>
    <source>
        <strain evidence="10 11">HS-AP3</strain>
    </source>
</reference>
<accession>A0A0D6P4S2</accession>
<dbReference type="GO" id="GO:0035435">
    <property type="term" value="P:phosphate ion transmembrane transport"/>
    <property type="evidence" value="ECO:0007669"/>
    <property type="project" value="InterPro"/>
</dbReference>
<dbReference type="InterPro" id="IPR050962">
    <property type="entry name" value="Phosphate-bind_PstS"/>
</dbReference>
<gene>
    <name evidence="10" type="ORF">Asru_0072_03</name>
</gene>
<evidence type="ECO:0000313" key="10">
    <source>
        <dbReference type="EMBL" id="GAN76188.1"/>
    </source>
</evidence>
<evidence type="ECO:0000313" key="11">
    <source>
        <dbReference type="Proteomes" id="UP000032680"/>
    </source>
</evidence>
<comment type="caution">
    <text evidence="10">The sequence shown here is derived from an EMBL/GenBank/DDBJ whole genome shotgun (WGS) entry which is preliminary data.</text>
</comment>
<keyword evidence="11" id="KW-1185">Reference proteome</keyword>
<evidence type="ECO:0000256" key="8">
    <source>
        <dbReference type="SAM" id="SignalP"/>
    </source>
</evidence>
<evidence type="ECO:0000256" key="7">
    <source>
        <dbReference type="PIRNR" id="PIRNR002756"/>
    </source>
</evidence>
<evidence type="ECO:0000259" key="9">
    <source>
        <dbReference type="Pfam" id="PF12849"/>
    </source>
</evidence>
<evidence type="ECO:0000256" key="5">
    <source>
        <dbReference type="ARBA" id="ARBA00022448"/>
    </source>
</evidence>
<comment type="function">
    <text evidence="1 7">Part of the ABC transporter complex PstSACB involved in phosphate import.</text>
</comment>
<comment type="similarity">
    <text evidence="2 7">Belongs to the PstS family.</text>
</comment>
<evidence type="ECO:0000256" key="2">
    <source>
        <dbReference type="ARBA" id="ARBA00008725"/>
    </source>
</evidence>
<proteinExistence type="inferred from homology"/>
<feature type="chain" id="PRO_5002309478" description="Phosphate-binding protein PstS" evidence="8">
    <location>
        <begin position="28"/>
        <end position="353"/>
    </location>
</feature>